<reference evidence="2" key="1">
    <citation type="journal article" date="2020" name="Cell">
        <title>Large-Scale Comparative Analyses of Tick Genomes Elucidate Their Genetic Diversity and Vector Capacities.</title>
        <authorList>
            <consortium name="Tick Genome and Microbiome Consortium (TIGMIC)"/>
            <person name="Jia N."/>
            <person name="Wang J."/>
            <person name="Shi W."/>
            <person name="Du L."/>
            <person name="Sun Y."/>
            <person name="Zhan W."/>
            <person name="Jiang J.F."/>
            <person name="Wang Q."/>
            <person name="Zhang B."/>
            <person name="Ji P."/>
            <person name="Bell-Sakyi L."/>
            <person name="Cui X.M."/>
            <person name="Yuan T.T."/>
            <person name="Jiang B.G."/>
            <person name="Yang W.F."/>
            <person name="Lam T.T."/>
            <person name="Chang Q.C."/>
            <person name="Ding S.J."/>
            <person name="Wang X.J."/>
            <person name="Zhu J.G."/>
            <person name="Ruan X.D."/>
            <person name="Zhao L."/>
            <person name="Wei J.T."/>
            <person name="Ye R.Z."/>
            <person name="Que T.C."/>
            <person name="Du C.H."/>
            <person name="Zhou Y.H."/>
            <person name="Cheng J.X."/>
            <person name="Dai P.F."/>
            <person name="Guo W.B."/>
            <person name="Han X.H."/>
            <person name="Huang E.J."/>
            <person name="Li L.F."/>
            <person name="Wei W."/>
            <person name="Gao Y.C."/>
            <person name="Liu J.Z."/>
            <person name="Shao H.Z."/>
            <person name="Wang X."/>
            <person name="Wang C.C."/>
            <person name="Yang T.C."/>
            <person name="Huo Q.B."/>
            <person name="Li W."/>
            <person name="Chen H.Y."/>
            <person name="Chen S.E."/>
            <person name="Zhou L.G."/>
            <person name="Ni X.B."/>
            <person name="Tian J.H."/>
            <person name="Sheng Y."/>
            <person name="Liu T."/>
            <person name="Pan Y.S."/>
            <person name="Xia L.Y."/>
            <person name="Li J."/>
            <person name="Zhao F."/>
            <person name="Cao W.C."/>
        </authorList>
    </citation>
    <scope>NUCLEOTIDE SEQUENCE</scope>
    <source>
        <strain evidence="2">Rmic-2018</strain>
    </source>
</reference>
<organism evidence="2 3">
    <name type="scientific">Rhipicephalus microplus</name>
    <name type="common">Cattle tick</name>
    <name type="synonym">Boophilus microplus</name>
    <dbReference type="NCBI Taxonomy" id="6941"/>
    <lineage>
        <taxon>Eukaryota</taxon>
        <taxon>Metazoa</taxon>
        <taxon>Ecdysozoa</taxon>
        <taxon>Arthropoda</taxon>
        <taxon>Chelicerata</taxon>
        <taxon>Arachnida</taxon>
        <taxon>Acari</taxon>
        <taxon>Parasitiformes</taxon>
        <taxon>Ixodida</taxon>
        <taxon>Ixodoidea</taxon>
        <taxon>Ixodidae</taxon>
        <taxon>Rhipicephalinae</taxon>
        <taxon>Rhipicephalus</taxon>
        <taxon>Boophilus</taxon>
    </lineage>
</organism>
<dbReference type="AlphaFoldDB" id="A0A9J6E8C8"/>
<accession>A0A9J6E8C8</accession>
<comment type="caution">
    <text evidence="2">The sequence shown here is derived from an EMBL/GenBank/DDBJ whole genome shotgun (WGS) entry which is preliminary data.</text>
</comment>
<proteinExistence type="predicted"/>
<gene>
    <name evidence="2" type="ORF">HPB51_008928</name>
</gene>
<protein>
    <submittedName>
        <fullName evidence="2">Uncharacterized protein</fullName>
    </submittedName>
</protein>
<feature type="region of interest" description="Disordered" evidence="1">
    <location>
        <begin position="265"/>
        <end position="308"/>
    </location>
</feature>
<keyword evidence="3" id="KW-1185">Reference proteome</keyword>
<reference evidence="2" key="2">
    <citation type="submission" date="2021-09" db="EMBL/GenBank/DDBJ databases">
        <authorList>
            <person name="Jia N."/>
            <person name="Wang J."/>
            <person name="Shi W."/>
            <person name="Du L."/>
            <person name="Sun Y."/>
            <person name="Zhan W."/>
            <person name="Jiang J."/>
            <person name="Wang Q."/>
            <person name="Zhang B."/>
            <person name="Ji P."/>
            <person name="Sakyi L.B."/>
            <person name="Cui X."/>
            <person name="Yuan T."/>
            <person name="Jiang B."/>
            <person name="Yang W."/>
            <person name="Lam T.T.-Y."/>
            <person name="Chang Q."/>
            <person name="Ding S."/>
            <person name="Wang X."/>
            <person name="Zhu J."/>
            <person name="Ruan X."/>
            <person name="Zhao L."/>
            <person name="Wei J."/>
            <person name="Que T."/>
            <person name="Du C."/>
            <person name="Cheng J."/>
            <person name="Dai P."/>
            <person name="Han X."/>
            <person name="Huang E."/>
            <person name="Gao Y."/>
            <person name="Liu J."/>
            <person name="Shao H."/>
            <person name="Ye R."/>
            <person name="Li L."/>
            <person name="Wei W."/>
            <person name="Wang X."/>
            <person name="Wang C."/>
            <person name="Huo Q."/>
            <person name="Li W."/>
            <person name="Guo W."/>
            <person name="Chen H."/>
            <person name="Chen S."/>
            <person name="Zhou L."/>
            <person name="Zhou L."/>
            <person name="Ni X."/>
            <person name="Tian J."/>
            <person name="Zhou Y."/>
            <person name="Sheng Y."/>
            <person name="Liu T."/>
            <person name="Pan Y."/>
            <person name="Xia L."/>
            <person name="Li J."/>
            <person name="Zhao F."/>
            <person name="Cao W."/>
        </authorList>
    </citation>
    <scope>NUCLEOTIDE SEQUENCE</scope>
    <source>
        <strain evidence="2">Rmic-2018</strain>
        <tissue evidence="2">Larvae</tissue>
    </source>
</reference>
<name>A0A9J6E8C8_RHIMP</name>
<evidence type="ECO:0000313" key="3">
    <source>
        <dbReference type="Proteomes" id="UP000821866"/>
    </source>
</evidence>
<evidence type="ECO:0000313" key="2">
    <source>
        <dbReference type="EMBL" id="KAH8030567.1"/>
    </source>
</evidence>
<feature type="compositionally biased region" description="Basic and acidic residues" evidence="1">
    <location>
        <begin position="178"/>
        <end position="191"/>
    </location>
</feature>
<feature type="region of interest" description="Disordered" evidence="1">
    <location>
        <begin position="178"/>
        <end position="245"/>
    </location>
</feature>
<evidence type="ECO:0000256" key="1">
    <source>
        <dbReference type="SAM" id="MobiDB-lite"/>
    </source>
</evidence>
<dbReference type="Proteomes" id="UP000821866">
    <property type="component" value="Chromosome 3"/>
</dbReference>
<sequence length="341" mass="37711">MGNTKNDPWYERLSFCAKDAKSVAGDAEGRPSFRAAELIAAAARSLYNCTKIKQLPPLPPDGYKVVFCLQGGLYLPTLQPLCLLAAPMQAAELTDPSTPMLRIHPVNNTCTVSAVGQEDALKLVQLHKITYKKHECGELHQEEANHKCTPVYIICEGPHPSGSRECKHRHLSKVIRGTLERETRSQQKVDHIIPYSSAERTEQPANLRDGHSKSSNRPTWADKLKMPKGTSIPVTNTPPSPDPHHQELQALRVEVTRLMALITQNPAPSSSQLPPHPPTQTQPTAQLSNSSPTHTLPPHKSKRCSDSDNDYQADLRNLDAQFDAKIVTLEARLKDKFSTLA</sequence>
<dbReference type="EMBL" id="JABSTU010000005">
    <property type="protein sequence ID" value="KAH8030567.1"/>
    <property type="molecule type" value="Genomic_DNA"/>
</dbReference>